<dbReference type="EMBL" id="FQXK01000026">
    <property type="protein sequence ID" value="SHI32239.1"/>
    <property type="molecule type" value="Genomic_DNA"/>
</dbReference>
<keyword evidence="1" id="KW-1133">Transmembrane helix</keyword>
<protein>
    <submittedName>
        <fullName evidence="2">Uncharacterized protein</fullName>
    </submittedName>
</protein>
<feature type="transmembrane region" description="Helical" evidence="1">
    <location>
        <begin position="12"/>
        <end position="33"/>
    </location>
</feature>
<proteinExistence type="predicted"/>
<organism evidence="2 3">
    <name type="scientific">Butyrivibrio fibrisolvens DSM 3071</name>
    <dbReference type="NCBI Taxonomy" id="1121131"/>
    <lineage>
        <taxon>Bacteria</taxon>
        <taxon>Bacillati</taxon>
        <taxon>Bacillota</taxon>
        <taxon>Clostridia</taxon>
        <taxon>Lachnospirales</taxon>
        <taxon>Lachnospiraceae</taxon>
        <taxon>Butyrivibrio</taxon>
    </lineage>
</organism>
<dbReference type="STRING" id="1121131.SAMN02745229_02901"/>
<dbReference type="AlphaFoldDB" id="A0A1M6A745"/>
<evidence type="ECO:0000256" key="1">
    <source>
        <dbReference type="SAM" id="Phobius"/>
    </source>
</evidence>
<evidence type="ECO:0000313" key="3">
    <source>
        <dbReference type="Proteomes" id="UP000184278"/>
    </source>
</evidence>
<sequence>MEAKKKKIVSSIIAYAISAILFGFYVLMLVRSINPQTTDDYRMRYLEDGYFYGQQDE</sequence>
<evidence type="ECO:0000313" key="2">
    <source>
        <dbReference type="EMBL" id="SHI32239.1"/>
    </source>
</evidence>
<keyword evidence="1" id="KW-0812">Transmembrane</keyword>
<dbReference type="GeneID" id="89511301"/>
<dbReference type="Proteomes" id="UP000184278">
    <property type="component" value="Unassembled WGS sequence"/>
</dbReference>
<keyword evidence="3" id="KW-1185">Reference proteome</keyword>
<accession>A0A1M6A745</accession>
<name>A0A1M6A745_BUTFI</name>
<dbReference type="RefSeq" id="WP_167562740.1">
    <property type="nucleotide sequence ID" value="NZ_FQXK01000026.1"/>
</dbReference>
<gene>
    <name evidence="2" type="ORF">SAMN02745229_02901</name>
</gene>
<reference evidence="3" key="1">
    <citation type="submission" date="2016-11" db="EMBL/GenBank/DDBJ databases">
        <authorList>
            <person name="Varghese N."/>
            <person name="Submissions S."/>
        </authorList>
    </citation>
    <scope>NUCLEOTIDE SEQUENCE [LARGE SCALE GENOMIC DNA]</scope>
    <source>
        <strain evidence="3">DSM 3071</strain>
    </source>
</reference>
<keyword evidence="1" id="KW-0472">Membrane</keyword>